<evidence type="ECO:0000313" key="2">
    <source>
        <dbReference type="EMBL" id="CUM83168.1"/>
    </source>
</evidence>
<gene>
    <name evidence="2" type="ORF">ERS852571_00835</name>
</gene>
<dbReference type="RefSeq" id="WP_055072426.1">
    <property type="nucleotide sequence ID" value="NZ_CYXY01000004.1"/>
</dbReference>
<evidence type="ECO:0000313" key="3">
    <source>
        <dbReference type="Proteomes" id="UP000095553"/>
    </source>
</evidence>
<keyword evidence="1" id="KW-1133">Transmembrane helix</keyword>
<evidence type="ECO:0000256" key="1">
    <source>
        <dbReference type="SAM" id="Phobius"/>
    </source>
</evidence>
<accession>A0A173S1B3</accession>
<name>A0A173S1B3_ANAHA</name>
<keyword evidence="1" id="KW-0472">Membrane</keyword>
<dbReference type="AlphaFoldDB" id="A0A173S1B3"/>
<feature type="transmembrane region" description="Helical" evidence="1">
    <location>
        <begin position="81"/>
        <end position="98"/>
    </location>
</feature>
<protein>
    <submittedName>
        <fullName evidence="2">Uncharacterized protein</fullName>
    </submittedName>
</protein>
<dbReference type="Proteomes" id="UP000095553">
    <property type="component" value="Unassembled WGS sequence"/>
</dbReference>
<proteinExistence type="predicted"/>
<keyword evidence="1" id="KW-0812">Transmembrane</keyword>
<organism evidence="2 3">
    <name type="scientific">Anaerostipes hadrus</name>
    <dbReference type="NCBI Taxonomy" id="649756"/>
    <lineage>
        <taxon>Bacteria</taxon>
        <taxon>Bacillati</taxon>
        <taxon>Bacillota</taxon>
        <taxon>Clostridia</taxon>
        <taxon>Lachnospirales</taxon>
        <taxon>Lachnospiraceae</taxon>
        <taxon>Anaerostipes</taxon>
    </lineage>
</organism>
<dbReference type="EMBL" id="CYXY01000004">
    <property type="protein sequence ID" value="CUM83168.1"/>
    <property type="molecule type" value="Genomic_DNA"/>
</dbReference>
<sequence>MDDEYLRRYEHQEFARGVDREQVRQNKRIADLEATVRQINDLTLSVQKLAINMENMLVNQTEQSKRLEELENRDGEKWRSISMYVLTALIGAVLGFALKEVGL</sequence>
<reference evidence="2 3" key="1">
    <citation type="submission" date="2015-09" db="EMBL/GenBank/DDBJ databases">
        <authorList>
            <consortium name="Pathogen Informatics"/>
        </authorList>
    </citation>
    <scope>NUCLEOTIDE SEQUENCE [LARGE SCALE GENOMIC DNA]</scope>
    <source>
        <strain evidence="2 3">2789STDY5834959</strain>
    </source>
</reference>